<dbReference type="EMBL" id="BDLU01000014">
    <property type="protein sequence ID" value="GCE82277.1"/>
    <property type="molecule type" value="Genomic_DNA"/>
</dbReference>
<accession>A0A4P5NP92</accession>
<dbReference type="AlphaFoldDB" id="A0A4P5NP92"/>
<dbReference type="Proteomes" id="UP000315095">
    <property type="component" value="Unassembled WGS sequence"/>
</dbReference>
<reference evidence="2" key="1">
    <citation type="submission" date="2017-01" db="EMBL/GenBank/DDBJ databases">
        <title>Komagataeibacter sp. MSKU9 whole genome sequencing project.</title>
        <authorList>
            <person name="Matsutani M."/>
            <person name="Naloka K."/>
            <person name="Theeragool G."/>
            <person name="Yakushi T."/>
            <person name="Matsushita K."/>
        </authorList>
    </citation>
    <scope>NUCLEOTIDE SEQUENCE [LARGE SCALE GENOMIC DNA]</scope>
    <source>
        <strain evidence="2">MSKU9</strain>
    </source>
</reference>
<evidence type="ECO:0000313" key="2">
    <source>
        <dbReference type="Proteomes" id="UP000315095"/>
    </source>
</evidence>
<name>A0A4P5NP92_9PROT</name>
<evidence type="ECO:0000313" key="1">
    <source>
        <dbReference type="EMBL" id="GCE82277.1"/>
    </source>
</evidence>
<keyword evidence="2" id="KW-1185">Reference proteome</keyword>
<comment type="caution">
    <text evidence="1">The sequence shown here is derived from an EMBL/GenBank/DDBJ whole genome shotgun (WGS) entry which is preliminary data.</text>
</comment>
<gene>
    <name evidence="1" type="ORF">MSKU9_0418</name>
</gene>
<organism evidence="1 2">
    <name type="scientific">Komagataeibacter diospyri</name>
    <dbReference type="NCBI Taxonomy" id="1932662"/>
    <lineage>
        <taxon>Bacteria</taxon>
        <taxon>Pseudomonadati</taxon>
        <taxon>Pseudomonadota</taxon>
        <taxon>Alphaproteobacteria</taxon>
        <taxon>Acetobacterales</taxon>
        <taxon>Acetobacteraceae</taxon>
        <taxon>Komagataeibacter</taxon>
    </lineage>
</organism>
<protein>
    <submittedName>
        <fullName evidence="1">Uncharacterized protein</fullName>
    </submittedName>
</protein>
<dbReference type="RefSeq" id="WP_154670657.1">
    <property type="nucleotide sequence ID" value="NZ_BDLU01000014.1"/>
</dbReference>
<sequence length="55" mass="5941">MVYRINLHERTSIITMASVGTCGGATHNPGNFYENPQRTAKAGQKDACMTTSAHT</sequence>
<proteinExistence type="predicted"/>